<dbReference type="InterPro" id="IPR005519">
    <property type="entry name" value="Acid_phosphat_B-like"/>
</dbReference>
<reference evidence="4" key="1">
    <citation type="submission" date="2025-08" db="UniProtKB">
        <authorList>
            <consortium name="RefSeq"/>
        </authorList>
    </citation>
    <scope>IDENTIFICATION</scope>
</reference>
<organism evidence="3 4">
    <name type="scientific">Elaeis guineensis var. tenera</name>
    <name type="common">Oil palm</name>
    <dbReference type="NCBI Taxonomy" id="51953"/>
    <lineage>
        <taxon>Eukaryota</taxon>
        <taxon>Viridiplantae</taxon>
        <taxon>Streptophyta</taxon>
        <taxon>Embryophyta</taxon>
        <taxon>Tracheophyta</taxon>
        <taxon>Spermatophyta</taxon>
        <taxon>Magnoliopsida</taxon>
        <taxon>Liliopsida</taxon>
        <taxon>Arecaceae</taxon>
        <taxon>Arecoideae</taxon>
        <taxon>Cocoseae</taxon>
        <taxon>Elaeidinae</taxon>
        <taxon>Elaeis</taxon>
    </lineage>
</organism>
<gene>
    <name evidence="4" type="primary">LOC105044853</name>
</gene>
<dbReference type="NCBIfam" id="TIGR01675">
    <property type="entry name" value="plant-AP"/>
    <property type="match status" value="1"/>
</dbReference>
<feature type="transmembrane region" description="Helical" evidence="2">
    <location>
        <begin position="22"/>
        <end position="44"/>
    </location>
</feature>
<dbReference type="Proteomes" id="UP000504607">
    <property type="component" value="Chromosome 5"/>
</dbReference>
<evidence type="ECO:0000256" key="1">
    <source>
        <dbReference type="ARBA" id="ARBA00022729"/>
    </source>
</evidence>
<dbReference type="InterPro" id="IPR036412">
    <property type="entry name" value="HAD-like_sf"/>
</dbReference>
<dbReference type="InterPro" id="IPR010028">
    <property type="entry name" value="Acid_phosphatase_pln"/>
</dbReference>
<evidence type="ECO:0000256" key="2">
    <source>
        <dbReference type="SAM" id="Phobius"/>
    </source>
</evidence>
<dbReference type="PANTHER" id="PTHR31284">
    <property type="entry name" value="ACID PHOSPHATASE-LIKE PROTEIN"/>
    <property type="match status" value="1"/>
</dbReference>
<protein>
    <submittedName>
        <fullName evidence="4">Acid phosphatase 1</fullName>
    </submittedName>
</protein>
<accession>A0A6I9R6G3</accession>
<dbReference type="OrthoDB" id="59415at2759"/>
<evidence type="ECO:0000313" key="3">
    <source>
        <dbReference type="Proteomes" id="UP000504607"/>
    </source>
</evidence>
<name>A0A6I9R6G3_ELAGV</name>
<dbReference type="KEGG" id="egu:105044853"/>
<dbReference type="GO" id="GO:0003993">
    <property type="term" value="F:acid phosphatase activity"/>
    <property type="evidence" value="ECO:0007669"/>
    <property type="project" value="InterPro"/>
</dbReference>
<dbReference type="InParanoid" id="A0A6I9R6G3"/>
<dbReference type="AlphaFoldDB" id="A0A6I9R6G3"/>
<keyword evidence="2" id="KW-0812">Transmembrane</keyword>
<keyword evidence="2" id="KW-0472">Membrane</keyword>
<evidence type="ECO:0000313" key="4">
    <source>
        <dbReference type="RefSeq" id="XP_010921196.1"/>
    </source>
</evidence>
<dbReference type="Pfam" id="PF03767">
    <property type="entry name" value="Acid_phosphat_B"/>
    <property type="match status" value="1"/>
</dbReference>
<dbReference type="CDD" id="cd07535">
    <property type="entry name" value="HAD_VSP"/>
    <property type="match status" value="1"/>
</dbReference>
<keyword evidence="2" id="KW-1133">Transmembrane helix</keyword>
<dbReference type="InterPro" id="IPR023214">
    <property type="entry name" value="HAD_sf"/>
</dbReference>
<dbReference type="PANTHER" id="PTHR31284:SF9">
    <property type="entry name" value="HAD SUPERFAMILY, SUBFAMILY IIIB ACID PHOSPHATASE"/>
    <property type="match status" value="1"/>
</dbReference>
<keyword evidence="1" id="KW-0732">Signal</keyword>
<sequence length="277" mass="31049">MIHNQIAAACCVSLIMFFQGSISMISFILASWELLLLILANLFSRGTGMMLGPRSSMAVDSCYCLSWRFAVEANNAQAWRMVPAQCVFYVENYMLAGQYNKDLDMVMEQISTYLNGIVAADDGMDAWVLDIDDTCLSNLWYYEGKRFGGDPWDPSTFKSWAQGGLCPAIPAVLRLYKRLKKGGFNVFLLTGRDEEALGAPTARNLHAQGFIGYERLILRGPSYRGQSAVAFKSAMRKQLVEEGYRIRGNVGDQWSDLQGDCNGDRIFKIPNPMYFVP</sequence>
<keyword evidence="3" id="KW-1185">Reference proteome</keyword>
<proteinExistence type="predicted"/>
<dbReference type="Gene3D" id="3.40.50.1000">
    <property type="entry name" value="HAD superfamily/HAD-like"/>
    <property type="match status" value="1"/>
</dbReference>
<dbReference type="RefSeq" id="XP_010921196.1">
    <property type="nucleotide sequence ID" value="XM_010922894.3"/>
</dbReference>
<dbReference type="GeneID" id="105044853"/>
<dbReference type="SUPFAM" id="SSF56784">
    <property type="entry name" value="HAD-like"/>
    <property type="match status" value="1"/>
</dbReference>
<dbReference type="FunCoup" id="A0A6I9R6G3">
    <property type="interactions" value="3"/>
</dbReference>